<keyword evidence="1" id="KW-0812">Transmembrane</keyword>
<dbReference type="EMBL" id="AECZ01000003">
    <property type="protein sequence ID" value="EFL52671.1"/>
    <property type="molecule type" value="Genomic_DNA"/>
</dbReference>
<organism evidence="2 3">
    <name type="scientific">Solidesulfovibrio fructosivorans JJ]</name>
    <dbReference type="NCBI Taxonomy" id="596151"/>
    <lineage>
        <taxon>Bacteria</taxon>
        <taxon>Pseudomonadati</taxon>
        <taxon>Thermodesulfobacteriota</taxon>
        <taxon>Desulfovibrionia</taxon>
        <taxon>Desulfovibrionales</taxon>
        <taxon>Desulfovibrionaceae</taxon>
        <taxon>Solidesulfovibrio</taxon>
    </lineage>
</organism>
<feature type="transmembrane region" description="Helical" evidence="1">
    <location>
        <begin position="155"/>
        <end position="176"/>
    </location>
</feature>
<dbReference type="STRING" id="596151.DesfrDRAFT_0777"/>
<protein>
    <submittedName>
        <fullName evidence="2">Uncharacterized protein</fullName>
    </submittedName>
</protein>
<dbReference type="OrthoDB" id="5457666at2"/>
<comment type="caution">
    <text evidence="2">The sequence shown here is derived from an EMBL/GenBank/DDBJ whole genome shotgun (WGS) entry which is preliminary data.</text>
</comment>
<keyword evidence="1" id="KW-1133">Transmembrane helix</keyword>
<gene>
    <name evidence="2" type="ORF">DesfrDRAFT_0777</name>
</gene>
<keyword evidence="1" id="KW-0472">Membrane</keyword>
<proteinExistence type="predicted"/>
<name>E1JSI6_SOLFR</name>
<sequence length="276" mass="28293" precursor="true">MNEASLVRLRDGLSWLAAAFCLCLGLALADGFVDSSRTGPNMVSLLPGETADLSGPLPADMRHASDLVFAVDHPGIAVAVTGQEAAGVFGDRVWRATVSAAPDAAPATGTVIVREPGGDANTPEQAFIVRIFADKASLDEATNSRIRHLFGVSPMAVAGGCALGAALSGVAVFMFSRRLAALRAVRGNAVVFMTKKTPDGLLISFGLGADHGLAPGSRVAVHDAAGRPVATATVVRCAPDEAAALVTGEKRVLPGSIVTRFLKEGAREEGARGETL</sequence>
<dbReference type="Proteomes" id="UP000006250">
    <property type="component" value="Unassembled WGS sequence"/>
</dbReference>
<accession>E1JSI6</accession>
<dbReference type="AlphaFoldDB" id="E1JSI6"/>
<evidence type="ECO:0000313" key="3">
    <source>
        <dbReference type="Proteomes" id="UP000006250"/>
    </source>
</evidence>
<keyword evidence="3" id="KW-1185">Reference proteome</keyword>
<dbReference type="eggNOG" id="ENOG5032YA5">
    <property type="taxonomic scope" value="Bacteria"/>
</dbReference>
<evidence type="ECO:0000313" key="2">
    <source>
        <dbReference type="EMBL" id="EFL52671.1"/>
    </source>
</evidence>
<dbReference type="RefSeq" id="WP_005991276.1">
    <property type="nucleotide sequence ID" value="NZ_AECZ01000003.1"/>
</dbReference>
<reference evidence="2 3" key="1">
    <citation type="submission" date="2010-08" db="EMBL/GenBank/DDBJ databases">
        <title>The draft genome of Desulfovibrio fructosovorans JJ.</title>
        <authorList>
            <consortium name="US DOE Joint Genome Institute (JGI-PGF)"/>
            <person name="Lucas S."/>
            <person name="Copeland A."/>
            <person name="Lapidus A."/>
            <person name="Cheng J.-F."/>
            <person name="Bruce D."/>
            <person name="Goodwin L."/>
            <person name="Pitluck S."/>
            <person name="Land M.L."/>
            <person name="Hauser L."/>
            <person name="Chang Y.-J."/>
            <person name="Jeffries C."/>
            <person name="Wall J.D."/>
            <person name="Stahl D.A."/>
            <person name="Arkin A.P."/>
            <person name="Dehal P."/>
            <person name="Stolyar S.M."/>
            <person name="Hazen T.C."/>
            <person name="Woyke T.J."/>
        </authorList>
    </citation>
    <scope>NUCLEOTIDE SEQUENCE [LARGE SCALE GENOMIC DNA]</scope>
    <source>
        <strain evidence="2 3">JJ</strain>
    </source>
</reference>
<evidence type="ECO:0000256" key="1">
    <source>
        <dbReference type="SAM" id="Phobius"/>
    </source>
</evidence>